<feature type="transmembrane region" description="Helical" evidence="1">
    <location>
        <begin position="33"/>
        <end position="55"/>
    </location>
</feature>
<dbReference type="Proteomes" id="UP000264492">
    <property type="component" value="Unassembled WGS sequence"/>
</dbReference>
<dbReference type="EMBL" id="QTSU01000001">
    <property type="protein sequence ID" value="RDZ29737.1"/>
    <property type="molecule type" value="Genomic_DNA"/>
</dbReference>
<dbReference type="AlphaFoldDB" id="A0A371K7A0"/>
<proteinExistence type="predicted"/>
<keyword evidence="1" id="KW-1133">Transmembrane helix</keyword>
<protein>
    <submittedName>
        <fullName evidence="2">Uncharacterized protein</fullName>
    </submittedName>
</protein>
<organism evidence="2 3">
    <name type="scientific">Lysobacter silvisoli</name>
    <dbReference type="NCBI Taxonomy" id="2293254"/>
    <lineage>
        <taxon>Bacteria</taxon>
        <taxon>Pseudomonadati</taxon>
        <taxon>Pseudomonadota</taxon>
        <taxon>Gammaproteobacteria</taxon>
        <taxon>Lysobacterales</taxon>
        <taxon>Lysobacteraceae</taxon>
        <taxon>Lysobacter</taxon>
    </lineage>
</organism>
<gene>
    <name evidence="2" type="ORF">DX914_07445</name>
</gene>
<feature type="transmembrane region" description="Helical" evidence="1">
    <location>
        <begin position="6"/>
        <end position="26"/>
    </location>
</feature>
<name>A0A371K7A0_9GAMM</name>
<keyword evidence="3" id="KW-1185">Reference proteome</keyword>
<dbReference type="OrthoDB" id="6008304at2"/>
<evidence type="ECO:0000313" key="2">
    <source>
        <dbReference type="EMBL" id="RDZ29737.1"/>
    </source>
</evidence>
<reference evidence="2 3" key="1">
    <citation type="submission" date="2018-08" db="EMBL/GenBank/DDBJ databases">
        <title>Lysobacter sp. zong2l5, whole genome shotgun sequence.</title>
        <authorList>
            <person name="Zhang X."/>
            <person name="Feng G."/>
            <person name="Zhu H."/>
        </authorList>
    </citation>
    <scope>NUCLEOTIDE SEQUENCE [LARGE SCALE GENOMIC DNA]</scope>
    <source>
        <strain evidence="3">zong2l5</strain>
    </source>
</reference>
<evidence type="ECO:0000256" key="1">
    <source>
        <dbReference type="SAM" id="Phobius"/>
    </source>
</evidence>
<sequence>MNYTVFLLFFCATAPIALMPSIIAWLTRHQARWPVVAANLALWTMIFFTARSFTIGTSSKFQVPTVVALFAWLALLGYVIRTAGSPRGRV</sequence>
<accession>A0A371K7A0</accession>
<comment type="caution">
    <text evidence="2">The sequence shown here is derived from an EMBL/GenBank/DDBJ whole genome shotgun (WGS) entry which is preliminary data.</text>
</comment>
<keyword evidence="1" id="KW-0812">Transmembrane</keyword>
<dbReference type="RefSeq" id="WP_115859175.1">
    <property type="nucleotide sequence ID" value="NZ_QTSU01000001.1"/>
</dbReference>
<keyword evidence="1" id="KW-0472">Membrane</keyword>
<feature type="transmembrane region" description="Helical" evidence="1">
    <location>
        <begin position="61"/>
        <end position="80"/>
    </location>
</feature>
<evidence type="ECO:0000313" key="3">
    <source>
        <dbReference type="Proteomes" id="UP000264492"/>
    </source>
</evidence>